<feature type="compositionally biased region" description="Acidic residues" evidence="1">
    <location>
        <begin position="1"/>
        <end position="10"/>
    </location>
</feature>
<dbReference type="EMBL" id="PGEZ01000001">
    <property type="protein sequence ID" value="PJJ56263.1"/>
    <property type="molecule type" value="Genomic_DNA"/>
</dbReference>
<dbReference type="RefSeq" id="WP_039348891.1">
    <property type="nucleotide sequence ID" value="NZ_PGEZ01000001.1"/>
</dbReference>
<organism evidence="2 3">
    <name type="scientific">Mumia flava</name>
    <dbReference type="NCBI Taxonomy" id="1348852"/>
    <lineage>
        <taxon>Bacteria</taxon>
        <taxon>Bacillati</taxon>
        <taxon>Actinomycetota</taxon>
        <taxon>Actinomycetes</taxon>
        <taxon>Propionibacteriales</taxon>
        <taxon>Nocardioidaceae</taxon>
        <taxon>Mumia</taxon>
    </lineage>
</organism>
<dbReference type="AlphaFoldDB" id="A0A0B2BLA3"/>
<protein>
    <submittedName>
        <fullName evidence="2">Uncharacterized protein</fullName>
    </submittedName>
</protein>
<reference evidence="2 3" key="1">
    <citation type="submission" date="2017-11" db="EMBL/GenBank/DDBJ databases">
        <title>Genomic Encyclopedia of Archaeal and Bacterial Type Strains, Phase II (KMG-II): From Individual Species to Whole Genera.</title>
        <authorList>
            <person name="Goeker M."/>
        </authorList>
    </citation>
    <scope>NUCLEOTIDE SEQUENCE [LARGE SCALE GENOMIC DNA]</scope>
    <source>
        <strain evidence="2 3">DSM 27763</strain>
    </source>
</reference>
<dbReference type="Proteomes" id="UP000230842">
    <property type="component" value="Unassembled WGS sequence"/>
</dbReference>
<accession>A0A0B2BLA3</accession>
<sequence length="63" mass="7000">MSENEIEETFETGPDDRATGDPEVAPPPHGVEVDDLDPDAEADEADRIDQAWEVALDDDFDRE</sequence>
<gene>
    <name evidence="2" type="ORF">CLV56_0467</name>
</gene>
<comment type="caution">
    <text evidence="2">The sequence shown here is derived from an EMBL/GenBank/DDBJ whole genome shotgun (WGS) entry which is preliminary data.</text>
</comment>
<proteinExistence type="predicted"/>
<evidence type="ECO:0000256" key="1">
    <source>
        <dbReference type="SAM" id="MobiDB-lite"/>
    </source>
</evidence>
<keyword evidence="3" id="KW-1185">Reference proteome</keyword>
<evidence type="ECO:0000313" key="2">
    <source>
        <dbReference type="EMBL" id="PJJ56263.1"/>
    </source>
</evidence>
<evidence type="ECO:0000313" key="3">
    <source>
        <dbReference type="Proteomes" id="UP000230842"/>
    </source>
</evidence>
<name>A0A0B2BLA3_9ACTN</name>
<feature type="region of interest" description="Disordered" evidence="1">
    <location>
        <begin position="1"/>
        <end position="37"/>
    </location>
</feature>